<accession>A0A292Q9K5</accession>
<gene>
    <name evidence="2" type="ORF">GSTUAT00000461001</name>
</gene>
<sequence length="65" mass="7062">MMMGGINFMASYLSPQLESQAQMPWPHGSRDLRPAMSEKNNLNSDNTKIDVAQAVAILGEIQGGI</sequence>
<dbReference type="EMBL" id="LN890947">
    <property type="protein sequence ID" value="CUS15410.1"/>
    <property type="molecule type" value="Genomic_DNA"/>
</dbReference>
<dbReference type="Proteomes" id="UP001412239">
    <property type="component" value="Unassembled WGS sequence"/>
</dbReference>
<protein>
    <submittedName>
        <fullName evidence="2">Uncharacterized protein</fullName>
    </submittedName>
</protein>
<organism evidence="2 3">
    <name type="scientific">Tuber aestivum</name>
    <name type="common">summer truffle</name>
    <dbReference type="NCBI Taxonomy" id="59557"/>
    <lineage>
        <taxon>Eukaryota</taxon>
        <taxon>Fungi</taxon>
        <taxon>Dikarya</taxon>
        <taxon>Ascomycota</taxon>
        <taxon>Pezizomycotina</taxon>
        <taxon>Pezizomycetes</taxon>
        <taxon>Pezizales</taxon>
        <taxon>Tuberaceae</taxon>
        <taxon>Tuber</taxon>
    </lineage>
</organism>
<evidence type="ECO:0000313" key="3">
    <source>
        <dbReference type="Proteomes" id="UP001412239"/>
    </source>
</evidence>
<keyword evidence="3" id="KW-1185">Reference proteome</keyword>
<evidence type="ECO:0000313" key="2">
    <source>
        <dbReference type="EMBL" id="CUS15410.1"/>
    </source>
</evidence>
<dbReference type="AlphaFoldDB" id="A0A292Q9K5"/>
<name>A0A292Q9K5_9PEZI</name>
<proteinExistence type="predicted"/>
<reference evidence="2" key="1">
    <citation type="submission" date="2015-10" db="EMBL/GenBank/DDBJ databases">
        <authorList>
            <person name="Regsiter A."/>
            <person name="william w."/>
        </authorList>
    </citation>
    <scope>NUCLEOTIDE SEQUENCE</scope>
    <source>
        <strain evidence="2">Montdore</strain>
    </source>
</reference>
<feature type="region of interest" description="Disordered" evidence="1">
    <location>
        <begin position="21"/>
        <end position="44"/>
    </location>
</feature>
<evidence type="ECO:0000256" key="1">
    <source>
        <dbReference type="SAM" id="MobiDB-lite"/>
    </source>
</evidence>